<sequence length="117" mass="13377">MLDVLLALFLFSLGFAVLFELTSEALSESRKAMTLMEGANLAQGKMDQLAVRNWRDNIAQRDCIPGGIVEGREGKFRWQISSDWHDIPHLLKVSVKVMWSERGDPYQYKLESLYAVE</sequence>
<dbReference type="STRING" id="1121419.SAMN05443529_109159"/>
<evidence type="ECO:0000313" key="1">
    <source>
        <dbReference type="EMBL" id="SDH09887.1"/>
    </source>
</evidence>
<proteinExistence type="predicted"/>
<dbReference type="RefSeq" id="WP_242876250.1">
    <property type="nucleotide sequence ID" value="NZ_FNCP01000009.1"/>
</dbReference>
<dbReference type="AlphaFoldDB" id="A0A1G7ZMU2"/>
<reference evidence="2" key="1">
    <citation type="submission" date="2016-10" db="EMBL/GenBank/DDBJ databases">
        <authorList>
            <person name="Varghese N."/>
            <person name="Submissions S."/>
        </authorList>
    </citation>
    <scope>NUCLEOTIDE SEQUENCE [LARGE SCALE GENOMIC DNA]</scope>
    <source>
        <strain evidence="2">DSM 8344</strain>
    </source>
</reference>
<keyword evidence="2" id="KW-1185">Reference proteome</keyword>
<gene>
    <name evidence="1" type="ORF">SAMN05443529_109159</name>
</gene>
<accession>A0A1G7ZMU2</accession>
<organism evidence="1 2">
    <name type="scientific">Desulfosporosinus hippei DSM 8344</name>
    <dbReference type="NCBI Taxonomy" id="1121419"/>
    <lineage>
        <taxon>Bacteria</taxon>
        <taxon>Bacillati</taxon>
        <taxon>Bacillota</taxon>
        <taxon>Clostridia</taxon>
        <taxon>Eubacteriales</taxon>
        <taxon>Desulfitobacteriaceae</taxon>
        <taxon>Desulfosporosinus</taxon>
    </lineage>
</organism>
<dbReference type="EMBL" id="FNCP01000009">
    <property type="protein sequence ID" value="SDH09887.1"/>
    <property type="molecule type" value="Genomic_DNA"/>
</dbReference>
<dbReference type="Proteomes" id="UP000198656">
    <property type="component" value="Unassembled WGS sequence"/>
</dbReference>
<name>A0A1G7ZMU2_9FIRM</name>
<protein>
    <submittedName>
        <fullName evidence="1">Uncharacterized protein</fullName>
    </submittedName>
</protein>
<evidence type="ECO:0000313" key="2">
    <source>
        <dbReference type="Proteomes" id="UP000198656"/>
    </source>
</evidence>